<evidence type="ECO:0000313" key="4">
    <source>
        <dbReference type="Proteomes" id="UP001365846"/>
    </source>
</evidence>
<evidence type="ECO:0000313" key="3">
    <source>
        <dbReference type="EMBL" id="MEJ8812454.1"/>
    </source>
</evidence>
<comment type="caution">
    <text evidence="3">The sequence shown here is derived from an EMBL/GenBank/DDBJ whole genome shotgun (WGS) entry which is preliminary data.</text>
</comment>
<dbReference type="PANTHER" id="PTHR33420">
    <property type="entry name" value="FIMBRIAL SUBUNIT ELFA-RELATED"/>
    <property type="match status" value="1"/>
</dbReference>
<dbReference type="InterPro" id="IPR008966">
    <property type="entry name" value="Adhesion_dom_sf"/>
</dbReference>
<evidence type="ECO:0000256" key="1">
    <source>
        <dbReference type="ARBA" id="ARBA00022729"/>
    </source>
</evidence>
<evidence type="ECO:0000256" key="2">
    <source>
        <dbReference type="SAM" id="SignalP"/>
    </source>
</evidence>
<feature type="signal peptide" evidence="2">
    <location>
        <begin position="1"/>
        <end position="24"/>
    </location>
</feature>
<keyword evidence="1 2" id="KW-0732">Signal</keyword>
<reference evidence="3 4" key="1">
    <citation type="submission" date="2024-03" db="EMBL/GenBank/DDBJ databases">
        <title>Novel species of the genus Variovorax.</title>
        <authorList>
            <person name="Liu Q."/>
            <person name="Xin Y.-H."/>
        </authorList>
    </citation>
    <scope>NUCLEOTIDE SEQUENCE [LARGE SCALE GENOMIC DNA]</scope>
    <source>
        <strain evidence="3 4">KACC 18899</strain>
    </source>
</reference>
<dbReference type="EMBL" id="JBBKZU010000006">
    <property type="protein sequence ID" value="MEJ8812454.1"/>
    <property type="molecule type" value="Genomic_DNA"/>
</dbReference>
<dbReference type="Gene3D" id="2.60.40.1090">
    <property type="entry name" value="Fimbrial-type adhesion domain"/>
    <property type="match status" value="1"/>
</dbReference>
<feature type="chain" id="PRO_5046552673" evidence="2">
    <location>
        <begin position="25"/>
        <end position="186"/>
    </location>
</feature>
<dbReference type="PANTHER" id="PTHR33420:SF3">
    <property type="entry name" value="FIMBRIAL SUBUNIT ELFA"/>
    <property type="match status" value="1"/>
</dbReference>
<dbReference type="RefSeq" id="WP_340357715.1">
    <property type="nucleotide sequence ID" value="NZ_JBBKZU010000006.1"/>
</dbReference>
<sequence>MKKNLLSAALTVVIGASVVPSAFAADGKITFKGQIEDATCSVTGGAGTDGGAQDFTVTLDKVQKAALGVAGARAGDKAFSVKIGGAGETGCPDGKIAGLKFEQAQSPVDVATGRLTNVAGTAAVVQVGLLNEQKQDINLNDGTNAPVATIAGNTATINYFAQYYAPATGVTAGTVDTYVMYSVAYN</sequence>
<organism evidence="3 4">
    <name type="scientific">Variovorax ureilyticus</name>
    <dbReference type="NCBI Taxonomy" id="1836198"/>
    <lineage>
        <taxon>Bacteria</taxon>
        <taxon>Pseudomonadati</taxon>
        <taxon>Pseudomonadota</taxon>
        <taxon>Betaproteobacteria</taxon>
        <taxon>Burkholderiales</taxon>
        <taxon>Comamonadaceae</taxon>
        <taxon>Variovorax</taxon>
    </lineage>
</organism>
<accession>A0ABU8VFL5</accession>
<dbReference type="Proteomes" id="UP001365846">
    <property type="component" value="Unassembled WGS sequence"/>
</dbReference>
<gene>
    <name evidence="3" type="ORF">WKW77_15320</name>
</gene>
<dbReference type="InterPro" id="IPR050263">
    <property type="entry name" value="Bact_Fimbrial_Adh_Pro"/>
</dbReference>
<dbReference type="InterPro" id="IPR036937">
    <property type="entry name" value="Adhesion_dom_fimbrial_sf"/>
</dbReference>
<protein>
    <submittedName>
        <fullName evidence="3">Fimbrial protein</fullName>
    </submittedName>
</protein>
<proteinExistence type="predicted"/>
<name>A0ABU8VFL5_9BURK</name>
<keyword evidence="4" id="KW-1185">Reference proteome</keyword>
<dbReference type="SUPFAM" id="SSF49401">
    <property type="entry name" value="Bacterial adhesins"/>
    <property type="match status" value="1"/>
</dbReference>